<dbReference type="InterPro" id="IPR014284">
    <property type="entry name" value="RNA_pol_sigma-70_dom"/>
</dbReference>
<dbReference type="PANTHER" id="PTHR43133">
    <property type="entry name" value="RNA POLYMERASE ECF-TYPE SIGMA FACTO"/>
    <property type="match status" value="1"/>
</dbReference>
<comment type="similarity">
    <text evidence="1">Belongs to the sigma-70 factor family. ECF subfamily.</text>
</comment>
<dbReference type="InterPro" id="IPR036388">
    <property type="entry name" value="WH-like_DNA-bd_sf"/>
</dbReference>
<dbReference type="GO" id="GO:0016987">
    <property type="term" value="F:sigma factor activity"/>
    <property type="evidence" value="ECO:0007669"/>
    <property type="project" value="UniProtKB-KW"/>
</dbReference>
<dbReference type="InterPro" id="IPR039425">
    <property type="entry name" value="RNA_pol_sigma-70-like"/>
</dbReference>
<dbReference type="AlphaFoldDB" id="F7NIC3"/>
<keyword evidence="8" id="KW-1185">Reference proteome</keyword>
<keyword evidence="3" id="KW-0731">Sigma factor</keyword>
<dbReference type="GO" id="GO:0006352">
    <property type="term" value="P:DNA-templated transcription initiation"/>
    <property type="evidence" value="ECO:0007669"/>
    <property type="project" value="InterPro"/>
</dbReference>
<dbReference type="InterPro" id="IPR013324">
    <property type="entry name" value="RNA_pol_sigma_r3/r4-like"/>
</dbReference>
<dbReference type="InterPro" id="IPR013325">
    <property type="entry name" value="RNA_pol_sigma_r2"/>
</dbReference>
<dbReference type="Gene3D" id="1.10.10.10">
    <property type="entry name" value="Winged helix-like DNA-binding domain superfamily/Winged helix DNA-binding domain"/>
    <property type="match status" value="1"/>
</dbReference>
<dbReference type="SUPFAM" id="SSF88946">
    <property type="entry name" value="Sigma2 domain of RNA polymerase sigma factors"/>
    <property type="match status" value="1"/>
</dbReference>
<comment type="caution">
    <text evidence="7">The sequence shown here is derived from an EMBL/GenBank/DDBJ whole genome shotgun (WGS) entry which is preliminary data.</text>
</comment>
<keyword evidence="4" id="KW-0238">DNA-binding</keyword>
<gene>
    <name evidence="7" type="ORF">ALO_09119</name>
</gene>
<proteinExistence type="inferred from homology"/>
<evidence type="ECO:0000313" key="8">
    <source>
        <dbReference type="Proteomes" id="UP000003240"/>
    </source>
</evidence>
<dbReference type="SUPFAM" id="SSF88659">
    <property type="entry name" value="Sigma3 and sigma4 domains of RNA polymerase sigma factors"/>
    <property type="match status" value="1"/>
</dbReference>
<evidence type="ECO:0000256" key="1">
    <source>
        <dbReference type="ARBA" id="ARBA00010641"/>
    </source>
</evidence>
<feature type="domain" description="RNA polymerase sigma-70 region 2" evidence="6">
    <location>
        <begin position="25"/>
        <end position="91"/>
    </location>
</feature>
<evidence type="ECO:0000259" key="6">
    <source>
        <dbReference type="Pfam" id="PF04542"/>
    </source>
</evidence>
<evidence type="ECO:0000313" key="7">
    <source>
        <dbReference type="EMBL" id="EGO64207.1"/>
    </source>
</evidence>
<organism evidence="7 8">
    <name type="scientific">Acetonema longum DSM 6540</name>
    <dbReference type="NCBI Taxonomy" id="1009370"/>
    <lineage>
        <taxon>Bacteria</taxon>
        <taxon>Bacillati</taxon>
        <taxon>Bacillota</taxon>
        <taxon>Negativicutes</taxon>
        <taxon>Acetonemataceae</taxon>
        <taxon>Acetonema</taxon>
    </lineage>
</organism>
<sequence>MMAENAIEECFIVRKQQNEFVSVMQKEQPKLLRYVRQRLNGISAMDAEDIVADVLFNVYNRMTTDSQVENLAAYLYQSVKHKIWDRFRQAKPPLSLDAVDQVTGLPQGENLIDPNGDVESLVEKKEFALRLRSALLKLEPNQRAVWVATELEGCTFKELSLKWGEPIGTLLSRKSRATQTLRRLLQEE</sequence>
<dbReference type="STRING" id="1009370.ALO_09119"/>
<dbReference type="Gene3D" id="1.10.1740.10">
    <property type="match status" value="1"/>
</dbReference>
<evidence type="ECO:0000256" key="4">
    <source>
        <dbReference type="ARBA" id="ARBA00023125"/>
    </source>
</evidence>
<reference evidence="7 8" key="1">
    <citation type="journal article" date="2011" name="EMBO J.">
        <title>Structural diversity of bacterial flagellar motors.</title>
        <authorList>
            <person name="Chen S."/>
            <person name="Beeby M."/>
            <person name="Murphy G.E."/>
            <person name="Leadbetter J.R."/>
            <person name="Hendrixson D.R."/>
            <person name="Briegel A."/>
            <person name="Li Z."/>
            <person name="Shi J."/>
            <person name="Tocheva E.I."/>
            <person name="Muller A."/>
            <person name="Dobro M.J."/>
            <person name="Jensen G.J."/>
        </authorList>
    </citation>
    <scope>NUCLEOTIDE SEQUENCE [LARGE SCALE GENOMIC DNA]</scope>
    <source>
        <strain evidence="7 8">DSM 6540</strain>
    </source>
</reference>
<keyword evidence="5" id="KW-0804">Transcription</keyword>
<dbReference type="InterPro" id="IPR007627">
    <property type="entry name" value="RNA_pol_sigma70_r2"/>
</dbReference>
<evidence type="ECO:0000256" key="2">
    <source>
        <dbReference type="ARBA" id="ARBA00023015"/>
    </source>
</evidence>
<dbReference type="NCBIfam" id="TIGR02937">
    <property type="entry name" value="sigma70-ECF"/>
    <property type="match status" value="1"/>
</dbReference>
<dbReference type="PANTHER" id="PTHR43133:SF8">
    <property type="entry name" value="RNA POLYMERASE SIGMA FACTOR HI_1459-RELATED"/>
    <property type="match status" value="1"/>
</dbReference>
<dbReference type="GO" id="GO:0003677">
    <property type="term" value="F:DNA binding"/>
    <property type="evidence" value="ECO:0007669"/>
    <property type="project" value="UniProtKB-KW"/>
</dbReference>
<name>F7NIC3_9FIRM</name>
<evidence type="ECO:0000256" key="5">
    <source>
        <dbReference type="ARBA" id="ARBA00023163"/>
    </source>
</evidence>
<dbReference type="Proteomes" id="UP000003240">
    <property type="component" value="Unassembled WGS sequence"/>
</dbReference>
<evidence type="ECO:0000256" key="3">
    <source>
        <dbReference type="ARBA" id="ARBA00023082"/>
    </source>
</evidence>
<dbReference type="eggNOG" id="COG1595">
    <property type="taxonomic scope" value="Bacteria"/>
</dbReference>
<dbReference type="Pfam" id="PF04542">
    <property type="entry name" value="Sigma70_r2"/>
    <property type="match status" value="1"/>
</dbReference>
<keyword evidence="2" id="KW-0805">Transcription regulation</keyword>
<accession>F7NIC3</accession>
<dbReference type="EMBL" id="AFGF01000073">
    <property type="protein sequence ID" value="EGO64207.1"/>
    <property type="molecule type" value="Genomic_DNA"/>
</dbReference>
<protein>
    <submittedName>
        <fullName evidence="7">Sigma-24 (FecI)</fullName>
    </submittedName>
</protein>